<dbReference type="EMBL" id="CAJVRC010000499">
    <property type="protein sequence ID" value="CAG8883235.1"/>
    <property type="molecule type" value="Genomic_DNA"/>
</dbReference>
<feature type="non-terminal residue" evidence="2">
    <location>
        <position position="42"/>
    </location>
</feature>
<accession>A0A9W4K6F5</accession>
<evidence type="ECO:0000313" key="2">
    <source>
        <dbReference type="EMBL" id="CAG8883235.1"/>
    </source>
</evidence>
<dbReference type="EMBL" id="CAJVRC010000230">
    <property type="protein sequence ID" value="CAG8881171.1"/>
    <property type="molecule type" value="Genomic_DNA"/>
</dbReference>
<keyword evidence="3" id="KW-1185">Reference proteome</keyword>
<dbReference type="Proteomes" id="UP001154252">
    <property type="component" value="Unassembled WGS sequence"/>
</dbReference>
<proteinExistence type="predicted"/>
<organism evidence="2 3">
    <name type="scientific">Penicillium egyptiacum</name>
    <dbReference type="NCBI Taxonomy" id="1303716"/>
    <lineage>
        <taxon>Eukaryota</taxon>
        <taxon>Fungi</taxon>
        <taxon>Dikarya</taxon>
        <taxon>Ascomycota</taxon>
        <taxon>Pezizomycotina</taxon>
        <taxon>Eurotiomycetes</taxon>
        <taxon>Eurotiomycetidae</taxon>
        <taxon>Eurotiales</taxon>
        <taxon>Aspergillaceae</taxon>
        <taxon>Penicillium</taxon>
    </lineage>
</organism>
<evidence type="ECO:0000313" key="1">
    <source>
        <dbReference type="EMBL" id="CAG8881171.1"/>
    </source>
</evidence>
<feature type="non-terminal residue" evidence="2">
    <location>
        <position position="1"/>
    </location>
</feature>
<gene>
    <name evidence="1" type="ORF">PEGY_LOCUS124</name>
    <name evidence="2" type="ORF">PEGY_LOCUS338</name>
</gene>
<reference evidence="2" key="1">
    <citation type="submission" date="2021-07" db="EMBL/GenBank/DDBJ databases">
        <authorList>
            <person name="Branca A.L. A."/>
        </authorList>
    </citation>
    <scope>NUCLEOTIDE SEQUENCE</scope>
</reference>
<comment type="caution">
    <text evidence="2">The sequence shown here is derived from an EMBL/GenBank/DDBJ whole genome shotgun (WGS) entry which is preliminary data.</text>
</comment>
<sequence>LTGPYIFFTKITDPPNGGSATQMKGITQTTDFFLIPPFYFTP</sequence>
<evidence type="ECO:0000313" key="3">
    <source>
        <dbReference type="Proteomes" id="UP001154252"/>
    </source>
</evidence>
<dbReference type="AlphaFoldDB" id="A0A9W4K6F5"/>
<name>A0A9W4K6F5_9EURO</name>
<protein>
    <submittedName>
        <fullName evidence="2">Uncharacterized protein</fullName>
    </submittedName>
</protein>